<proteinExistence type="predicted"/>
<dbReference type="EMBL" id="OKRB01000049">
    <property type="protein sequence ID" value="SPE18242.1"/>
    <property type="molecule type" value="Genomic_DNA"/>
</dbReference>
<sequence>MDAVPQQPQATEGAVTISAGPRLRIAMILAILADVLQLAVFPFVVEGAESPVDDILDLCLGGLLTWLLGWHWEFLPSFLAKLVPGVDLVPLWTLAVANVYRKSKRVALAAERTE</sequence>
<reference evidence="3" key="1">
    <citation type="submission" date="2018-02" db="EMBL/GenBank/DDBJ databases">
        <authorList>
            <person name="Hausmann B."/>
        </authorList>
    </citation>
    <scope>NUCLEOTIDE SEQUENCE [LARGE SCALE GENOMIC DNA]</scope>
    <source>
        <strain evidence="3">Peat soil MAG SbA5</strain>
    </source>
</reference>
<keyword evidence="1" id="KW-0812">Transmembrane</keyword>
<evidence type="ECO:0000256" key="1">
    <source>
        <dbReference type="SAM" id="Phobius"/>
    </source>
</evidence>
<evidence type="ECO:0000313" key="3">
    <source>
        <dbReference type="Proteomes" id="UP000239735"/>
    </source>
</evidence>
<dbReference type="Proteomes" id="UP000239735">
    <property type="component" value="Unassembled WGS sequence"/>
</dbReference>
<organism evidence="2 3">
    <name type="scientific">Candidatus Sulfuritelmatomonas gaucii</name>
    <dbReference type="NCBI Taxonomy" id="2043161"/>
    <lineage>
        <taxon>Bacteria</taxon>
        <taxon>Pseudomonadati</taxon>
        <taxon>Acidobacteriota</taxon>
        <taxon>Terriglobia</taxon>
        <taxon>Terriglobales</taxon>
        <taxon>Acidobacteriaceae</taxon>
        <taxon>Candidatus Sulfuritelmatomonas</taxon>
    </lineage>
</organism>
<dbReference type="AlphaFoldDB" id="A0A2N9L4M4"/>
<feature type="transmembrane region" description="Helical" evidence="1">
    <location>
        <begin position="25"/>
        <end position="43"/>
    </location>
</feature>
<gene>
    <name evidence="2" type="ORF">SBA5_1420002</name>
</gene>
<protein>
    <submittedName>
        <fullName evidence="2">Uncharacterized protein</fullName>
    </submittedName>
</protein>
<keyword evidence="1" id="KW-0472">Membrane</keyword>
<name>A0A2N9L4M4_9BACT</name>
<accession>A0A2N9L4M4</accession>
<feature type="transmembrane region" description="Helical" evidence="1">
    <location>
        <begin position="78"/>
        <end position="100"/>
    </location>
</feature>
<dbReference type="OrthoDB" id="122546at2"/>
<evidence type="ECO:0000313" key="2">
    <source>
        <dbReference type="EMBL" id="SPE18242.1"/>
    </source>
</evidence>
<keyword evidence="1" id="KW-1133">Transmembrane helix</keyword>